<comment type="subunit">
    <text evidence="10">Monomer.</text>
</comment>
<feature type="binding site" evidence="11">
    <location>
        <position position="214"/>
    </location>
    <ligand>
        <name>shikimate</name>
        <dbReference type="ChEBI" id="CHEBI:36208"/>
    </ligand>
</feature>
<evidence type="ECO:0000256" key="2">
    <source>
        <dbReference type="ARBA" id="ARBA00004871"/>
    </source>
</evidence>
<comment type="function">
    <text evidence="11">Involved in the biosynthesis of the chorismate, which leads to the biosynthesis of aromatic amino acids. Catalyzes the reversible NADPH linked reduction of 3-dehydroshikimate (DHSA) to yield shikimate (SA).</text>
</comment>
<dbReference type="SUPFAM" id="SSF53223">
    <property type="entry name" value="Aminoacid dehydrogenase-like, N-terminal domain"/>
    <property type="match status" value="1"/>
</dbReference>
<dbReference type="InterPro" id="IPR027417">
    <property type="entry name" value="P-loop_NTPase"/>
</dbReference>
<dbReference type="SUPFAM" id="SSF52540">
    <property type="entry name" value="P-loop containing nucleoside triphosphate hydrolases"/>
    <property type="match status" value="1"/>
</dbReference>
<comment type="similarity">
    <text evidence="10">Belongs to the shikimate kinase family.</text>
</comment>
<feature type="active site" description="Proton acceptor" evidence="11">
    <location>
        <position position="63"/>
    </location>
</feature>
<dbReference type="HAMAP" id="MF_00222">
    <property type="entry name" value="Shikimate_DH_AroE"/>
    <property type="match status" value="1"/>
</dbReference>
<dbReference type="PROSITE" id="PS01128">
    <property type="entry name" value="SHIKIMATE_KINASE"/>
    <property type="match status" value="1"/>
</dbReference>
<dbReference type="InterPro" id="IPR023000">
    <property type="entry name" value="Shikimate_kinase_CS"/>
</dbReference>
<comment type="subunit">
    <text evidence="11">Homodimer.</text>
</comment>
<dbReference type="CDD" id="cd01065">
    <property type="entry name" value="NAD_bind_Shikimate_DH"/>
    <property type="match status" value="1"/>
</dbReference>
<feature type="binding site" evidence="11">
    <location>
        <position position="212"/>
    </location>
    <ligand>
        <name>NADP(+)</name>
        <dbReference type="ChEBI" id="CHEBI:58349"/>
    </ligand>
</feature>
<proteinExistence type="inferred from homology"/>
<accession>A0ABR6TM00</accession>
<gene>
    <name evidence="10" type="primary">aroK</name>
    <name evidence="11" type="synonym">aroE</name>
    <name evidence="13" type="ORF">HLB29_06965</name>
</gene>
<dbReference type="Pfam" id="PF01202">
    <property type="entry name" value="SKI"/>
    <property type="match status" value="1"/>
</dbReference>
<reference evidence="13 14" key="1">
    <citation type="submission" date="2020-05" db="EMBL/GenBank/DDBJ databases">
        <title>Draft genome of xy-202 and genomic insight in genome of the genus Peptostreptococcus.</title>
        <authorList>
            <person name="Zhang Z."/>
        </authorList>
    </citation>
    <scope>NUCLEOTIDE SEQUENCE [LARGE SCALE GENOMIC DNA]</scope>
    <source>
        <strain evidence="13 14">DSM 27025</strain>
    </source>
</reference>
<feature type="binding site" evidence="10">
    <location>
        <position position="318"/>
    </location>
    <ligand>
        <name>substrate</name>
    </ligand>
</feature>
<keyword evidence="14" id="KW-1185">Reference proteome</keyword>
<dbReference type="SUPFAM" id="SSF51735">
    <property type="entry name" value="NAD(P)-binding Rossmann-fold domains"/>
    <property type="match status" value="1"/>
</dbReference>
<evidence type="ECO:0000256" key="3">
    <source>
        <dbReference type="ARBA" id="ARBA00022605"/>
    </source>
</evidence>
<dbReference type="EC" id="1.1.1.25" evidence="11"/>
<dbReference type="Proteomes" id="UP000713904">
    <property type="component" value="Unassembled WGS sequence"/>
</dbReference>
<evidence type="ECO:0000256" key="6">
    <source>
        <dbReference type="ARBA" id="ARBA00022777"/>
    </source>
</evidence>
<evidence type="ECO:0000256" key="4">
    <source>
        <dbReference type="ARBA" id="ARBA00022679"/>
    </source>
</evidence>
<comment type="function">
    <text evidence="10">Catalyzes the specific phosphorylation of the 3-hydroxyl group of shikimic acid using ATP as a cosubstrate.</text>
</comment>
<dbReference type="PANTHER" id="PTHR21089">
    <property type="entry name" value="SHIKIMATE DEHYDROGENASE"/>
    <property type="match status" value="1"/>
</dbReference>
<feature type="binding site" evidence="10">
    <location>
        <position position="300"/>
    </location>
    <ligand>
        <name>Mg(2+)</name>
        <dbReference type="ChEBI" id="CHEBI:18420"/>
    </ligand>
</feature>
<keyword evidence="10" id="KW-0460">Magnesium</keyword>
<dbReference type="RefSeq" id="WP_185624444.1">
    <property type="nucleotide sequence ID" value="NZ_JABGBW010000005.1"/>
</dbReference>
<comment type="caution">
    <text evidence="10">Lacks conserved residue(s) required for the propagation of feature annotation.</text>
</comment>
<dbReference type="Gene3D" id="3.40.50.10860">
    <property type="entry name" value="Leucine Dehydrogenase, chain A, domain 1"/>
    <property type="match status" value="1"/>
</dbReference>
<feature type="binding site" evidence="10">
    <location>
        <position position="418"/>
    </location>
    <ligand>
        <name>substrate</name>
    </ligand>
</feature>
<dbReference type="EC" id="2.7.1.71" evidence="10"/>
<dbReference type="InterPro" id="IPR036291">
    <property type="entry name" value="NAD(P)-bd_dom_sf"/>
</dbReference>
<evidence type="ECO:0000256" key="10">
    <source>
        <dbReference type="HAMAP-Rule" id="MF_00109"/>
    </source>
</evidence>
<feature type="binding site" evidence="10">
    <location>
        <position position="341"/>
    </location>
    <ligand>
        <name>substrate</name>
    </ligand>
</feature>
<keyword evidence="10" id="KW-0963">Cytoplasm</keyword>
<evidence type="ECO:0000256" key="8">
    <source>
        <dbReference type="ARBA" id="ARBA00023141"/>
    </source>
</evidence>
<dbReference type="CDD" id="cd00464">
    <property type="entry name" value="SK"/>
    <property type="match status" value="1"/>
</dbReference>
<feature type="binding site" evidence="11">
    <location>
        <position position="84"/>
    </location>
    <ligand>
        <name>shikimate</name>
        <dbReference type="ChEBI" id="CHEBI:36208"/>
    </ligand>
</feature>
<dbReference type="InterPro" id="IPR031322">
    <property type="entry name" value="Shikimate/glucono_kinase"/>
</dbReference>
<comment type="catalytic activity">
    <reaction evidence="9 10">
        <text>shikimate + ATP = 3-phosphoshikimate + ADP + H(+)</text>
        <dbReference type="Rhea" id="RHEA:13121"/>
        <dbReference type="ChEBI" id="CHEBI:15378"/>
        <dbReference type="ChEBI" id="CHEBI:30616"/>
        <dbReference type="ChEBI" id="CHEBI:36208"/>
        <dbReference type="ChEBI" id="CHEBI:145989"/>
        <dbReference type="ChEBI" id="CHEBI:456216"/>
        <dbReference type="EC" id="2.7.1.71"/>
    </reaction>
</comment>
<feature type="binding site" evidence="11">
    <location>
        <position position="242"/>
    </location>
    <ligand>
        <name>shikimate</name>
        <dbReference type="ChEBI" id="CHEBI:36208"/>
    </ligand>
</feature>
<evidence type="ECO:0000313" key="14">
    <source>
        <dbReference type="Proteomes" id="UP000713904"/>
    </source>
</evidence>
<comment type="similarity">
    <text evidence="11">Belongs to the shikimate dehydrogenase family.</text>
</comment>
<comment type="pathway">
    <text evidence="1 10">Metabolic intermediate biosynthesis; chorismate biosynthesis; chorismate from D-erythrose 4-phosphate and phosphoenolpyruvate: step 5/7.</text>
</comment>
<keyword evidence="11" id="KW-0560">Oxidoreductase</keyword>
<comment type="pathway">
    <text evidence="2 11">Metabolic intermediate biosynthesis; chorismate biosynthesis; chorismate from D-erythrose 4-phosphate and phosphoenolpyruvate: step 4/7.</text>
</comment>
<dbReference type="PANTHER" id="PTHR21089:SF1">
    <property type="entry name" value="BIFUNCTIONAL 3-DEHYDROQUINATE DEHYDRATASE_SHIKIMATE DEHYDROGENASE, CHLOROPLASTIC"/>
    <property type="match status" value="1"/>
</dbReference>
<dbReference type="InterPro" id="IPR000623">
    <property type="entry name" value="Shikimate_kinase/TSH1"/>
</dbReference>
<evidence type="ECO:0000256" key="9">
    <source>
        <dbReference type="ARBA" id="ARBA00048567"/>
    </source>
</evidence>
<dbReference type="Pfam" id="PF08501">
    <property type="entry name" value="Shikimate_dh_N"/>
    <property type="match status" value="1"/>
</dbReference>
<dbReference type="Gene3D" id="3.40.50.300">
    <property type="entry name" value="P-loop containing nucleotide triphosphate hydrolases"/>
    <property type="match status" value="1"/>
</dbReference>
<evidence type="ECO:0000259" key="12">
    <source>
        <dbReference type="Pfam" id="PF08501"/>
    </source>
</evidence>
<feature type="binding site" evidence="10">
    <location>
        <position position="365"/>
    </location>
    <ligand>
        <name>substrate</name>
    </ligand>
</feature>
<dbReference type="PRINTS" id="PR01100">
    <property type="entry name" value="SHIKIMTKNASE"/>
</dbReference>
<keyword evidence="10" id="KW-0479">Metal-binding</keyword>
<dbReference type="Gene3D" id="3.40.50.720">
    <property type="entry name" value="NAD(P)-binding Rossmann-like Domain"/>
    <property type="match status" value="1"/>
</dbReference>
<feature type="binding site" evidence="10">
    <location>
        <begin position="296"/>
        <end position="301"/>
    </location>
    <ligand>
        <name>ATP</name>
        <dbReference type="ChEBI" id="CHEBI:30616"/>
    </ligand>
</feature>
<keyword evidence="11" id="KW-0521">NADP</keyword>
<evidence type="ECO:0000256" key="7">
    <source>
        <dbReference type="ARBA" id="ARBA00022840"/>
    </source>
</evidence>
<feature type="binding site" evidence="11">
    <location>
        <begin position="14"/>
        <end position="16"/>
    </location>
    <ligand>
        <name>shikimate</name>
        <dbReference type="ChEBI" id="CHEBI:36208"/>
    </ligand>
</feature>
<keyword evidence="3 10" id="KW-0028">Amino-acid biosynthesis</keyword>
<feature type="binding site" evidence="11">
    <location>
        <position position="235"/>
    </location>
    <ligand>
        <name>NADP(+)</name>
        <dbReference type="ChEBI" id="CHEBI:58349"/>
    </ligand>
</feature>
<dbReference type="HAMAP" id="MF_00109">
    <property type="entry name" value="Shikimate_kinase"/>
    <property type="match status" value="1"/>
</dbReference>
<name>A0ABR6TM00_9FIRM</name>
<feature type="binding site" evidence="10">
    <location>
        <position position="401"/>
    </location>
    <ligand>
        <name>ATP</name>
        <dbReference type="ChEBI" id="CHEBI:30616"/>
    </ligand>
</feature>
<feature type="domain" description="Shikimate dehydrogenase substrate binding N-terminal" evidence="12">
    <location>
        <begin position="6"/>
        <end position="86"/>
    </location>
</feature>
<dbReference type="EMBL" id="JABGBW010000005">
    <property type="protein sequence ID" value="MBC2576424.1"/>
    <property type="molecule type" value="Genomic_DNA"/>
</dbReference>
<evidence type="ECO:0000313" key="13">
    <source>
        <dbReference type="EMBL" id="MBC2576424.1"/>
    </source>
</evidence>
<organism evidence="13 14">
    <name type="scientific">Peptostreptococcus canis</name>
    <dbReference type="NCBI Taxonomy" id="1159213"/>
    <lineage>
        <taxon>Bacteria</taxon>
        <taxon>Bacillati</taxon>
        <taxon>Bacillota</taxon>
        <taxon>Clostridia</taxon>
        <taxon>Peptostreptococcales</taxon>
        <taxon>Peptostreptococcaceae</taxon>
        <taxon>Peptostreptococcus</taxon>
    </lineage>
</organism>
<feature type="binding site" evidence="11">
    <location>
        <position position="59"/>
    </location>
    <ligand>
        <name>shikimate</name>
        <dbReference type="ChEBI" id="CHEBI:36208"/>
    </ligand>
</feature>
<comment type="cofactor">
    <cofactor evidence="10">
        <name>Mg(2+)</name>
        <dbReference type="ChEBI" id="CHEBI:18420"/>
    </cofactor>
    <text evidence="10">Binds 1 Mg(2+) ion per subunit.</text>
</comment>
<evidence type="ECO:0000256" key="1">
    <source>
        <dbReference type="ARBA" id="ARBA00004842"/>
    </source>
</evidence>
<keyword evidence="4 10" id="KW-0808">Transferase</keyword>
<evidence type="ECO:0000256" key="5">
    <source>
        <dbReference type="ARBA" id="ARBA00022741"/>
    </source>
</evidence>
<dbReference type="InterPro" id="IPR013708">
    <property type="entry name" value="Shikimate_DH-bd_N"/>
</dbReference>
<sequence>MKIYGLLGEKLSHSISPEIHSFVYKLLNLEAKYNIYEIHRNDLSNFMKNINDKNGINVTIPYKEDIINYLDNLDDMSTNINSVNTIFINGEEKNGFNTDYYGIEKTLNRSKVNANSHLVLGFGGSSKTLIEYLINNGADKIYVASRNPKKHNKYYENREYFFSKITFIDYDEIKKIRGYYIINTTPIGMHPNVDNIAVDTDVFDNFQVAFDLIYNPYTTKFLETAKSKGLEVQNGLKMLVYQALRSIEIWNRNTVYDNIYDIDEDIKKCIYVYFKNKYSAINDLTDKNIYLVGITGCGKTSIAKILAEILNYEYIDTDEYIEKLTSKSISEVFLKGEKYFRDIESKILQLVSESDKKPKIISTGGGIVTQKKNLEILRGKNVIYIDRDCNNIIDTLNTLNRPLLKSNPNKLFELFEKRKHLYEKISSYTVDNNKDIKDAVNSILEYLKNRRDES</sequence>
<comment type="subcellular location">
    <subcellularLocation>
        <location evidence="10">Cytoplasm</location>
    </subcellularLocation>
</comment>
<protein>
    <recommendedName>
        <fullName evidence="10 11">Multifunctional fusion protein</fullName>
    </recommendedName>
    <domain>
        <recommendedName>
            <fullName evidence="10">Shikimate kinase</fullName>
            <shortName evidence="10">SK</shortName>
            <ecNumber evidence="10">2.7.1.71</ecNumber>
        </recommendedName>
    </domain>
    <domain>
        <recommendedName>
            <fullName evidence="11">Shikimate dehydrogenase (NADP(+))</fullName>
            <shortName evidence="11">SDH</shortName>
            <ecNumber evidence="11">1.1.1.25</ecNumber>
        </recommendedName>
    </domain>
</protein>
<keyword evidence="7 10" id="KW-0067">ATP-binding</keyword>
<keyword evidence="8 10" id="KW-0057">Aromatic amino acid biosynthesis</keyword>
<comment type="catalytic activity">
    <reaction evidence="11">
        <text>shikimate + NADP(+) = 3-dehydroshikimate + NADPH + H(+)</text>
        <dbReference type="Rhea" id="RHEA:17737"/>
        <dbReference type="ChEBI" id="CHEBI:15378"/>
        <dbReference type="ChEBI" id="CHEBI:16630"/>
        <dbReference type="ChEBI" id="CHEBI:36208"/>
        <dbReference type="ChEBI" id="CHEBI:57783"/>
        <dbReference type="ChEBI" id="CHEBI:58349"/>
        <dbReference type="EC" id="1.1.1.25"/>
    </reaction>
</comment>
<comment type="caution">
    <text evidence="13">The sequence shown here is derived from an EMBL/GenBank/DDBJ whole genome shotgun (WGS) entry which is preliminary data.</text>
</comment>
<keyword evidence="5 10" id="KW-0547">Nucleotide-binding</keyword>
<feature type="binding site" evidence="11">
    <location>
        <position position="99"/>
    </location>
    <ligand>
        <name>shikimate</name>
        <dbReference type="ChEBI" id="CHEBI:36208"/>
    </ligand>
</feature>
<evidence type="ECO:0000256" key="11">
    <source>
        <dbReference type="HAMAP-Rule" id="MF_00222"/>
    </source>
</evidence>
<keyword evidence="6 10" id="KW-0418">Kinase</keyword>
<feature type="binding site" evidence="11">
    <location>
        <position position="75"/>
    </location>
    <ligand>
        <name>NADP(+)</name>
        <dbReference type="ChEBI" id="CHEBI:58349"/>
    </ligand>
</feature>
<dbReference type="InterPro" id="IPR046346">
    <property type="entry name" value="Aminoacid_DH-like_N_sf"/>
</dbReference>
<dbReference type="InterPro" id="IPR022893">
    <property type="entry name" value="Shikimate_DH_fam"/>
</dbReference>